<dbReference type="Gene3D" id="3.40.50.300">
    <property type="entry name" value="P-loop containing nucleotide triphosphate hydrolases"/>
    <property type="match status" value="1"/>
</dbReference>
<dbReference type="PANTHER" id="PTHR43394">
    <property type="entry name" value="ATP-DEPENDENT PERMEASE MDL1, MITOCHONDRIAL"/>
    <property type="match status" value="1"/>
</dbReference>
<sequence>MTIAHRLNTIENAECIYVLQKGRIVQKGTHRELMDSEGVYSRLYRMSSEEEADA</sequence>
<accession>B7AS43</accession>
<dbReference type="InterPro" id="IPR027417">
    <property type="entry name" value="P-loop_NTPase"/>
</dbReference>
<organism evidence="1 2">
    <name type="scientific">[Bacteroides] pectinophilus ATCC 43243</name>
    <dbReference type="NCBI Taxonomy" id="483218"/>
    <lineage>
        <taxon>Bacteria</taxon>
        <taxon>Bacillati</taxon>
        <taxon>Bacillota</taxon>
        <taxon>Clostridia</taxon>
        <taxon>Eubacteriales</taxon>
    </lineage>
</organism>
<reference evidence="1 2" key="1">
    <citation type="submission" date="2008-11" db="EMBL/GenBank/DDBJ databases">
        <title>Draft genome sequence of Bacteroides pectinophilus (ATCC 43243).</title>
        <authorList>
            <person name="Sudarsanam P."/>
            <person name="Ley R."/>
            <person name="Guruge J."/>
            <person name="Turnbaugh P.J."/>
            <person name="Mahowald M."/>
            <person name="Liep D."/>
            <person name="Gordon J."/>
        </authorList>
    </citation>
    <scope>NUCLEOTIDE SEQUENCE [LARGE SCALE GENOMIC DNA]</scope>
    <source>
        <strain evidence="1 2">ATCC 43243</strain>
    </source>
</reference>
<protein>
    <recommendedName>
        <fullName evidence="3">ABC transporter domain-containing protein</fullName>
    </recommendedName>
</protein>
<dbReference type="PANTHER" id="PTHR43394:SF1">
    <property type="entry name" value="ATP-BINDING CASSETTE SUB-FAMILY B MEMBER 10, MITOCHONDRIAL"/>
    <property type="match status" value="1"/>
</dbReference>
<proteinExistence type="predicted"/>
<keyword evidence="2" id="KW-1185">Reference proteome</keyword>
<dbReference type="STRING" id="483218.BACPEC_01898"/>
<evidence type="ECO:0008006" key="3">
    <source>
        <dbReference type="Google" id="ProtNLM"/>
    </source>
</evidence>
<evidence type="ECO:0000313" key="2">
    <source>
        <dbReference type="Proteomes" id="UP000003136"/>
    </source>
</evidence>
<evidence type="ECO:0000313" key="1">
    <source>
        <dbReference type="EMBL" id="EEC57389.1"/>
    </source>
</evidence>
<dbReference type="SUPFAM" id="SSF52540">
    <property type="entry name" value="P-loop containing nucleoside triphosphate hydrolases"/>
    <property type="match status" value="1"/>
</dbReference>
<dbReference type="eggNOG" id="COG1132">
    <property type="taxonomic scope" value="Bacteria"/>
</dbReference>
<reference evidence="1 2" key="2">
    <citation type="submission" date="2008-11" db="EMBL/GenBank/DDBJ databases">
        <authorList>
            <person name="Fulton L."/>
            <person name="Clifton S."/>
            <person name="Fulton B."/>
            <person name="Xu J."/>
            <person name="Minx P."/>
            <person name="Pepin K.H."/>
            <person name="Johnson M."/>
            <person name="Bhonagiri V."/>
            <person name="Nash W.E."/>
            <person name="Mardis E.R."/>
            <person name="Wilson R.K."/>
        </authorList>
    </citation>
    <scope>NUCLEOTIDE SEQUENCE [LARGE SCALE GENOMIC DNA]</scope>
    <source>
        <strain evidence="1 2">ATCC 43243</strain>
    </source>
</reference>
<name>B7AS43_9FIRM</name>
<comment type="caution">
    <text evidence="1">The sequence shown here is derived from an EMBL/GenBank/DDBJ whole genome shotgun (WGS) entry which is preliminary data.</text>
</comment>
<dbReference type="EMBL" id="ABVQ01000036">
    <property type="protein sequence ID" value="EEC57389.1"/>
    <property type="molecule type" value="Genomic_DNA"/>
</dbReference>
<gene>
    <name evidence="1" type="ORF">BACPEC_01898</name>
</gene>
<dbReference type="InterPro" id="IPR039421">
    <property type="entry name" value="Type_1_exporter"/>
</dbReference>
<dbReference type="Proteomes" id="UP000003136">
    <property type="component" value="Unassembled WGS sequence"/>
</dbReference>
<dbReference type="GO" id="GO:0015421">
    <property type="term" value="F:ABC-type oligopeptide transporter activity"/>
    <property type="evidence" value="ECO:0007669"/>
    <property type="project" value="TreeGrafter"/>
</dbReference>
<dbReference type="AlphaFoldDB" id="B7AS43"/>
<dbReference type="HOGENOM" id="CLU_000604_61_13_9"/>